<accession>A0A0D3KJM0</accession>
<dbReference type="Pfam" id="PF20670">
    <property type="entry name" value="DUF6816"/>
    <property type="match status" value="1"/>
</dbReference>
<dbReference type="InterPro" id="IPR049213">
    <property type="entry name" value="DUF6816"/>
</dbReference>
<evidence type="ECO:0000313" key="3">
    <source>
        <dbReference type="Proteomes" id="UP000013827"/>
    </source>
</evidence>
<dbReference type="EnsemblProtists" id="EOD35955">
    <property type="protein sequence ID" value="EOD35955"/>
    <property type="gene ID" value="EMIHUDRAFT_110551"/>
</dbReference>
<dbReference type="AlphaFoldDB" id="A0A0D3KJM0"/>
<protein>
    <recommendedName>
        <fullName evidence="1">DUF6816 domain-containing protein</fullName>
    </recommendedName>
</protein>
<name>A0A0D3KJM0_EMIH1</name>
<dbReference type="KEGG" id="ehx:EMIHUDRAFT_110551"/>
<feature type="domain" description="DUF6816" evidence="1">
    <location>
        <begin position="43"/>
        <end position="127"/>
    </location>
</feature>
<dbReference type="HOGENOM" id="CLU_1707588_0_0_1"/>
<evidence type="ECO:0000259" key="1">
    <source>
        <dbReference type="Pfam" id="PF20670"/>
    </source>
</evidence>
<dbReference type="PaxDb" id="2903-EOD35955"/>
<organism evidence="2 3">
    <name type="scientific">Emiliania huxleyi (strain CCMP1516)</name>
    <dbReference type="NCBI Taxonomy" id="280463"/>
    <lineage>
        <taxon>Eukaryota</taxon>
        <taxon>Haptista</taxon>
        <taxon>Haptophyta</taxon>
        <taxon>Prymnesiophyceae</taxon>
        <taxon>Isochrysidales</taxon>
        <taxon>Noelaerhabdaceae</taxon>
        <taxon>Emiliania</taxon>
    </lineage>
</organism>
<reference evidence="3" key="1">
    <citation type="journal article" date="2013" name="Nature">
        <title>Pan genome of the phytoplankton Emiliania underpins its global distribution.</title>
        <authorList>
            <person name="Read B.A."/>
            <person name="Kegel J."/>
            <person name="Klute M.J."/>
            <person name="Kuo A."/>
            <person name="Lefebvre S.C."/>
            <person name="Maumus F."/>
            <person name="Mayer C."/>
            <person name="Miller J."/>
            <person name="Monier A."/>
            <person name="Salamov A."/>
            <person name="Young J."/>
            <person name="Aguilar M."/>
            <person name="Claverie J.M."/>
            <person name="Frickenhaus S."/>
            <person name="Gonzalez K."/>
            <person name="Herman E.K."/>
            <person name="Lin Y.C."/>
            <person name="Napier J."/>
            <person name="Ogata H."/>
            <person name="Sarno A.F."/>
            <person name="Shmutz J."/>
            <person name="Schroeder D."/>
            <person name="de Vargas C."/>
            <person name="Verret F."/>
            <person name="von Dassow P."/>
            <person name="Valentin K."/>
            <person name="Van de Peer Y."/>
            <person name="Wheeler G."/>
            <person name="Dacks J.B."/>
            <person name="Delwiche C.F."/>
            <person name="Dyhrman S.T."/>
            <person name="Glockner G."/>
            <person name="John U."/>
            <person name="Richards T."/>
            <person name="Worden A.Z."/>
            <person name="Zhang X."/>
            <person name="Grigoriev I.V."/>
            <person name="Allen A.E."/>
            <person name="Bidle K."/>
            <person name="Borodovsky M."/>
            <person name="Bowler C."/>
            <person name="Brownlee C."/>
            <person name="Cock J.M."/>
            <person name="Elias M."/>
            <person name="Gladyshev V.N."/>
            <person name="Groth M."/>
            <person name="Guda C."/>
            <person name="Hadaegh A."/>
            <person name="Iglesias-Rodriguez M.D."/>
            <person name="Jenkins J."/>
            <person name="Jones B.M."/>
            <person name="Lawson T."/>
            <person name="Leese F."/>
            <person name="Lindquist E."/>
            <person name="Lobanov A."/>
            <person name="Lomsadze A."/>
            <person name="Malik S.B."/>
            <person name="Marsh M.E."/>
            <person name="Mackinder L."/>
            <person name="Mock T."/>
            <person name="Mueller-Roeber B."/>
            <person name="Pagarete A."/>
            <person name="Parker M."/>
            <person name="Probert I."/>
            <person name="Quesneville H."/>
            <person name="Raines C."/>
            <person name="Rensing S.A."/>
            <person name="Riano-Pachon D.M."/>
            <person name="Richier S."/>
            <person name="Rokitta S."/>
            <person name="Shiraiwa Y."/>
            <person name="Soanes D.M."/>
            <person name="van der Giezen M."/>
            <person name="Wahlund T.M."/>
            <person name="Williams B."/>
            <person name="Wilson W."/>
            <person name="Wolfe G."/>
            <person name="Wurch L.L."/>
        </authorList>
    </citation>
    <scope>NUCLEOTIDE SEQUENCE</scope>
</reference>
<reference evidence="2" key="2">
    <citation type="submission" date="2024-10" db="UniProtKB">
        <authorList>
            <consortium name="EnsemblProtists"/>
        </authorList>
    </citation>
    <scope>IDENTIFICATION</scope>
</reference>
<proteinExistence type="predicted"/>
<sequence>MVELARRSVLLNLLATPLAPRLAPSARLTLPTASGEVGMAGCVSYPDWLLGTWDVSNTLQRFVMPLGSALVDPLTQLSAMDDLRRDETLRYLLRWTRDGTGACVQDRAFNGAQEAAAFLGDLGSVAASVFATPPDAPHGRLRIDFEPDGGEPHR</sequence>
<evidence type="ECO:0000313" key="2">
    <source>
        <dbReference type="EnsemblProtists" id="EOD35955"/>
    </source>
</evidence>
<keyword evidence="3" id="KW-1185">Reference proteome</keyword>
<dbReference type="RefSeq" id="XP_005788384.1">
    <property type="nucleotide sequence ID" value="XM_005788327.1"/>
</dbReference>
<dbReference type="GeneID" id="17281226"/>
<dbReference type="Proteomes" id="UP000013827">
    <property type="component" value="Unassembled WGS sequence"/>
</dbReference>